<name>A0AAD5V6Z8_9APHY</name>
<evidence type="ECO:0000313" key="4">
    <source>
        <dbReference type="Proteomes" id="UP001212997"/>
    </source>
</evidence>
<dbReference type="Proteomes" id="UP001212997">
    <property type="component" value="Unassembled WGS sequence"/>
</dbReference>
<sequence>MVVPGTQISVFGVVRSLPAGATPPTSTYKVDGGDVISYVAPNLTSGEGDHMLFFSSGNLASAQHVLLINVTGTTGQAPYLLDYVTYLPASSPTPTKDPSPSSTPPPSTPTPTQPAQPPSTPSSSPQPQTPTSAAPAPSSSPSSSSSSSSSQVSSSSPSSQSSLVLPTDGTQVVGSSSAPFSSSSSSSGQPVNGTGLPEGASGGSVRSSNNVGPIVGGVLGGIILLILIAIAVFIWRRRRRNAPGPVADYFASPPPPPPVTSEVITTPGITPYLLTRNESGFNGTGAQGSYSADPFASPSDPDTGNSGTAAPYIATAYTKARSPDRLVPNRYVDVSSPEPSDSAYAPSTEPSERSWLRRGQGSSEHTSSSGSRIGGPRGPRDDIKGALAEARQLPSRPPAQHSDSGVRFGGPRSPRTEAMSEIMSEIPPAYTAN</sequence>
<gene>
    <name evidence="3" type="ORF">NLI96_g5857</name>
</gene>
<organism evidence="3 4">
    <name type="scientific">Meripilus lineatus</name>
    <dbReference type="NCBI Taxonomy" id="2056292"/>
    <lineage>
        <taxon>Eukaryota</taxon>
        <taxon>Fungi</taxon>
        <taxon>Dikarya</taxon>
        <taxon>Basidiomycota</taxon>
        <taxon>Agaricomycotina</taxon>
        <taxon>Agaricomycetes</taxon>
        <taxon>Polyporales</taxon>
        <taxon>Meripilaceae</taxon>
        <taxon>Meripilus</taxon>
    </lineage>
</organism>
<comment type="caution">
    <text evidence="3">The sequence shown here is derived from an EMBL/GenBank/DDBJ whole genome shotgun (WGS) entry which is preliminary data.</text>
</comment>
<feature type="compositionally biased region" description="Pro residues" evidence="1">
    <location>
        <begin position="95"/>
        <end position="120"/>
    </location>
</feature>
<dbReference type="AlphaFoldDB" id="A0AAD5V6Z8"/>
<accession>A0AAD5V6Z8</accession>
<feature type="compositionally biased region" description="Low complexity" evidence="1">
    <location>
        <begin position="359"/>
        <end position="371"/>
    </location>
</feature>
<keyword evidence="4" id="KW-1185">Reference proteome</keyword>
<evidence type="ECO:0000313" key="3">
    <source>
        <dbReference type="EMBL" id="KAJ3484110.1"/>
    </source>
</evidence>
<reference evidence="3" key="1">
    <citation type="submission" date="2022-07" db="EMBL/GenBank/DDBJ databases">
        <title>Genome Sequence of Physisporinus lineatus.</title>
        <authorList>
            <person name="Buettner E."/>
        </authorList>
    </citation>
    <scope>NUCLEOTIDE SEQUENCE</scope>
    <source>
        <strain evidence="3">VT162</strain>
    </source>
</reference>
<protein>
    <submittedName>
        <fullName evidence="3">Uncharacterized protein</fullName>
    </submittedName>
</protein>
<keyword evidence="2" id="KW-1133">Transmembrane helix</keyword>
<feature type="transmembrane region" description="Helical" evidence="2">
    <location>
        <begin position="214"/>
        <end position="235"/>
    </location>
</feature>
<keyword evidence="2" id="KW-0472">Membrane</keyword>
<feature type="region of interest" description="Disordered" evidence="1">
    <location>
        <begin position="329"/>
        <end position="433"/>
    </location>
</feature>
<feature type="region of interest" description="Disordered" evidence="1">
    <location>
        <begin position="277"/>
        <end position="309"/>
    </location>
</feature>
<feature type="region of interest" description="Disordered" evidence="1">
    <location>
        <begin position="90"/>
        <end position="206"/>
    </location>
</feature>
<proteinExistence type="predicted"/>
<dbReference type="EMBL" id="JANAWD010000201">
    <property type="protein sequence ID" value="KAJ3484110.1"/>
    <property type="molecule type" value="Genomic_DNA"/>
</dbReference>
<evidence type="ECO:0000256" key="2">
    <source>
        <dbReference type="SAM" id="Phobius"/>
    </source>
</evidence>
<keyword evidence="2" id="KW-0812">Transmembrane</keyword>
<evidence type="ECO:0000256" key="1">
    <source>
        <dbReference type="SAM" id="MobiDB-lite"/>
    </source>
</evidence>
<feature type="compositionally biased region" description="Low complexity" evidence="1">
    <location>
        <begin position="121"/>
        <end position="162"/>
    </location>
</feature>
<dbReference type="PRINTS" id="PR01217">
    <property type="entry name" value="PRICHEXTENSN"/>
</dbReference>
<feature type="compositionally biased region" description="Low complexity" evidence="1">
    <location>
        <begin position="175"/>
        <end position="187"/>
    </location>
</feature>
<dbReference type="Gene3D" id="1.20.5.510">
    <property type="entry name" value="Single helix bin"/>
    <property type="match status" value="1"/>
</dbReference>